<evidence type="ECO:0000313" key="5">
    <source>
        <dbReference type="Proteomes" id="UP000623467"/>
    </source>
</evidence>
<name>A0A8H7CRY7_9AGAR</name>
<keyword evidence="5" id="KW-1185">Reference proteome</keyword>
<feature type="compositionally biased region" description="Polar residues" evidence="3">
    <location>
        <begin position="1"/>
        <end position="11"/>
    </location>
</feature>
<dbReference type="Gene3D" id="3.40.50.720">
    <property type="entry name" value="NAD(P)-binding Rossmann-like Domain"/>
    <property type="match status" value="1"/>
</dbReference>
<dbReference type="SUPFAM" id="SSF51735">
    <property type="entry name" value="NAD(P)-binding Rossmann-fold domains"/>
    <property type="match status" value="1"/>
</dbReference>
<dbReference type="InterPro" id="IPR036291">
    <property type="entry name" value="NAD(P)-bd_dom_sf"/>
</dbReference>
<dbReference type="PANTHER" id="PTHR24320">
    <property type="entry name" value="RETINOL DEHYDROGENASE"/>
    <property type="match status" value="1"/>
</dbReference>
<dbReference type="EMBL" id="JACAZH010000017">
    <property type="protein sequence ID" value="KAF7348084.1"/>
    <property type="molecule type" value="Genomic_DNA"/>
</dbReference>
<accession>A0A8H7CRY7</accession>
<comment type="similarity">
    <text evidence="1">Belongs to the short-chain dehydrogenases/reductases (SDR) family.</text>
</comment>
<dbReference type="PANTHER" id="PTHR24320:SF283">
    <property type="entry name" value="RETINOL DEHYDROGENASE 11"/>
    <property type="match status" value="1"/>
</dbReference>
<protein>
    <submittedName>
        <fullName evidence="4">Short-chain dehydrogenase/reductase family protein</fullName>
    </submittedName>
</protein>
<dbReference type="InterPro" id="IPR002347">
    <property type="entry name" value="SDR_fam"/>
</dbReference>
<proteinExistence type="inferred from homology"/>
<dbReference type="Proteomes" id="UP000623467">
    <property type="component" value="Unassembled WGS sequence"/>
</dbReference>
<keyword evidence="2" id="KW-0560">Oxidoreductase</keyword>
<feature type="compositionally biased region" description="Basic and acidic residues" evidence="3">
    <location>
        <begin position="15"/>
        <end position="34"/>
    </location>
</feature>
<reference evidence="4" key="1">
    <citation type="submission" date="2020-05" db="EMBL/GenBank/DDBJ databases">
        <title>Mycena genomes resolve the evolution of fungal bioluminescence.</title>
        <authorList>
            <person name="Tsai I.J."/>
        </authorList>
    </citation>
    <scope>NUCLEOTIDE SEQUENCE</scope>
    <source>
        <strain evidence="4">160909Yilan</strain>
    </source>
</reference>
<evidence type="ECO:0000313" key="4">
    <source>
        <dbReference type="EMBL" id="KAF7348084.1"/>
    </source>
</evidence>
<evidence type="ECO:0000256" key="2">
    <source>
        <dbReference type="ARBA" id="ARBA00023002"/>
    </source>
</evidence>
<sequence>MKRGNTVSRQGMANPHDDSAISDHPRMYKSDGSRGCRHQVSVSIMSLPAFTPATTAEEVAAAFADQIQGRNVLITGTSIDGVGFEAARVLAKYANLVIITGYNSERRVWVHFLRLFLIQGRLKLSEEAIKREVPSANIRRLVLDLSSLAAVRKAAAEVNAYPEPLHVLIHNAAAGGGGFKLTVDGFESQIATNHIGPFLFTKLLAPKLLAARSGSYTPRVVVVSSVGHGFVPFDLDIVAHPNPDTYTFFGAYCQSKAANVLFANELSRRAKGKFNVYSLHPGTIHTNLSKKEENKDTFIAVGLLTPEGLPSSEKTTWKTLGQGAATTVAAAFDTRLDLKSGAYLMDSVEANDKIAPHCSDPDTAAKLWTITEEIVGEKFAL</sequence>
<evidence type="ECO:0000256" key="3">
    <source>
        <dbReference type="SAM" id="MobiDB-lite"/>
    </source>
</evidence>
<evidence type="ECO:0000256" key="1">
    <source>
        <dbReference type="ARBA" id="ARBA00006484"/>
    </source>
</evidence>
<comment type="caution">
    <text evidence="4">The sequence shown here is derived from an EMBL/GenBank/DDBJ whole genome shotgun (WGS) entry which is preliminary data.</text>
</comment>
<dbReference type="GO" id="GO:0016491">
    <property type="term" value="F:oxidoreductase activity"/>
    <property type="evidence" value="ECO:0007669"/>
    <property type="project" value="UniProtKB-KW"/>
</dbReference>
<gene>
    <name evidence="4" type="ORF">MSAN_01761000</name>
</gene>
<feature type="region of interest" description="Disordered" evidence="3">
    <location>
        <begin position="1"/>
        <end position="34"/>
    </location>
</feature>
<dbReference type="OrthoDB" id="191139at2759"/>
<dbReference type="AlphaFoldDB" id="A0A8H7CRY7"/>
<organism evidence="4 5">
    <name type="scientific">Mycena sanguinolenta</name>
    <dbReference type="NCBI Taxonomy" id="230812"/>
    <lineage>
        <taxon>Eukaryota</taxon>
        <taxon>Fungi</taxon>
        <taxon>Dikarya</taxon>
        <taxon>Basidiomycota</taxon>
        <taxon>Agaricomycotina</taxon>
        <taxon>Agaricomycetes</taxon>
        <taxon>Agaricomycetidae</taxon>
        <taxon>Agaricales</taxon>
        <taxon>Marasmiineae</taxon>
        <taxon>Mycenaceae</taxon>
        <taxon>Mycena</taxon>
    </lineage>
</organism>
<dbReference type="Pfam" id="PF00106">
    <property type="entry name" value="adh_short"/>
    <property type="match status" value="1"/>
</dbReference>